<evidence type="ECO:0000256" key="5">
    <source>
        <dbReference type="RuleBase" id="RU000411"/>
    </source>
</evidence>
<feature type="domain" description="Serpin" evidence="7">
    <location>
        <begin position="35"/>
        <end position="284"/>
    </location>
</feature>
<evidence type="ECO:0000256" key="1">
    <source>
        <dbReference type="ARBA" id="ARBA00009500"/>
    </source>
</evidence>
<dbReference type="OrthoDB" id="671595at2759"/>
<comment type="similarity">
    <text evidence="1 5">Belongs to the serpin family.</text>
</comment>
<keyword evidence="6" id="KW-0732">Signal</keyword>
<dbReference type="InterPro" id="IPR036186">
    <property type="entry name" value="Serpin_sf"/>
</dbReference>
<sequence>MKNYIFLFVLCYLCENSRGFGDLETLSKSLYELNAKLFQNSVRKDENTLYSPLGIADALSVLMLGARGETEKSLYDTLSASDTGIHHLSFKTLMEYYNKDKNGTKIVNWILVNSNNHLKEMFAKSADRVYKARVDIVNFLNDSKPAMQMVNNGVEKMTDGKINNIQKSPFDKRSVMVLINAISFKAKWKDPFVTENTHLMSFTNSDKSKVKVEMMYHELDQTKYVRNNDLHVKLIEPPYVNNYTMIVALSIHNQTIEELKLVEQNFQNYLDVIIFIRRYGCVIN</sequence>
<dbReference type="Gene3D" id="2.30.39.10">
    <property type="entry name" value="Alpha-1-antitrypsin, domain 1"/>
    <property type="match status" value="1"/>
</dbReference>
<dbReference type="Pfam" id="PF00079">
    <property type="entry name" value="Serpin"/>
    <property type="match status" value="1"/>
</dbReference>
<feature type="signal peptide" evidence="6">
    <location>
        <begin position="1"/>
        <end position="19"/>
    </location>
</feature>
<proteinExistence type="inferred from homology"/>
<reference evidence="8 9" key="1">
    <citation type="journal article" date="2018" name="Gigascience">
        <title>Genomes of trombidid mites reveal novel predicted allergens and laterally-transferred genes associated with secondary metabolism.</title>
        <authorList>
            <person name="Dong X."/>
            <person name="Chaisiri K."/>
            <person name="Xia D."/>
            <person name="Armstrong S.D."/>
            <person name="Fang Y."/>
            <person name="Donnelly M.J."/>
            <person name="Kadowaki T."/>
            <person name="McGarry J.W."/>
            <person name="Darby A.C."/>
            <person name="Makepeace B.L."/>
        </authorList>
    </citation>
    <scope>NUCLEOTIDE SEQUENCE [LARGE SCALE GENOMIC DNA]</scope>
    <source>
        <strain evidence="8">UoL-UT</strain>
    </source>
</reference>
<organism evidence="8 9">
    <name type="scientific">Leptotrombidium deliense</name>
    <dbReference type="NCBI Taxonomy" id="299467"/>
    <lineage>
        <taxon>Eukaryota</taxon>
        <taxon>Metazoa</taxon>
        <taxon>Ecdysozoa</taxon>
        <taxon>Arthropoda</taxon>
        <taxon>Chelicerata</taxon>
        <taxon>Arachnida</taxon>
        <taxon>Acari</taxon>
        <taxon>Acariformes</taxon>
        <taxon>Trombidiformes</taxon>
        <taxon>Prostigmata</taxon>
        <taxon>Anystina</taxon>
        <taxon>Parasitengona</taxon>
        <taxon>Trombiculoidea</taxon>
        <taxon>Trombiculidae</taxon>
        <taxon>Leptotrombidium</taxon>
    </lineage>
</organism>
<dbReference type="VEuPathDB" id="VectorBase:LDEU007379"/>
<keyword evidence="9" id="KW-1185">Reference proteome</keyword>
<gene>
    <name evidence="8" type="ORF">B4U80_13187</name>
</gene>
<dbReference type="Gene3D" id="3.30.497.10">
    <property type="entry name" value="Antithrombin, subunit I, domain 2"/>
    <property type="match status" value="1"/>
</dbReference>
<evidence type="ECO:0000313" key="8">
    <source>
        <dbReference type="EMBL" id="RWS24661.1"/>
    </source>
</evidence>
<evidence type="ECO:0000256" key="2">
    <source>
        <dbReference type="ARBA" id="ARBA00022690"/>
    </source>
</evidence>
<evidence type="ECO:0000256" key="6">
    <source>
        <dbReference type="SAM" id="SignalP"/>
    </source>
</evidence>
<feature type="chain" id="PRO_5019509213" evidence="6">
    <location>
        <begin position="20"/>
        <end position="284"/>
    </location>
</feature>
<evidence type="ECO:0000256" key="3">
    <source>
        <dbReference type="ARBA" id="ARBA00022900"/>
    </source>
</evidence>
<comment type="caution">
    <text evidence="8">The sequence shown here is derived from an EMBL/GenBank/DDBJ whole genome shotgun (WGS) entry which is preliminary data.</text>
</comment>
<dbReference type="InterPro" id="IPR042178">
    <property type="entry name" value="Serpin_sf_1"/>
</dbReference>
<dbReference type="STRING" id="299467.A0A443SAS2"/>
<dbReference type="InterPro" id="IPR000215">
    <property type="entry name" value="Serpin_fam"/>
</dbReference>
<evidence type="ECO:0000313" key="9">
    <source>
        <dbReference type="Proteomes" id="UP000288716"/>
    </source>
</evidence>
<dbReference type="EMBL" id="NCKV01004584">
    <property type="protein sequence ID" value="RWS24661.1"/>
    <property type="molecule type" value="Genomic_DNA"/>
</dbReference>
<dbReference type="PANTHER" id="PTHR11461:SF211">
    <property type="entry name" value="GH10112P-RELATED"/>
    <property type="match status" value="1"/>
</dbReference>
<protein>
    <submittedName>
        <fullName evidence="8">Serpin B11-like protein</fullName>
    </submittedName>
</protein>
<dbReference type="InterPro" id="IPR042185">
    <property type="entry name" value="Serpin_sf_2"/>
</dbReference>
<dbReference type="GO" id="GO:0005615">
    <property type="term" value="C:extracellular space"/>
    <property type="evidence" value="ECO:0007669"/>
    <property type="project" value="InterPro"/>
</dbReference>
<dbReference type="GO" id="GO:0004867">
    <property type="term" value="F:serine-type endopeptidase inhibitor activity"/>
    <property type="evidence" value="ECO:0007669"/>
    <property type="project" value="UniProtKB-KW"/>
</dbReference>
<dbReference type="SMART" id="SM00093">
    <property type="entry name" value="SERPIN"/>
    <property type="match status" value="1"/>
</dbReference>
<dbReference type="AlphaFoldDB" id="A0A443SAS2"/>
<accession>A0A443SAS2</accession>
<dbReference type="PANTHER" id="PTHR11461">
    <property type="entry name" value="SERINE PROTEASE INHIBITOR, SERPIN"/>
    <property type="match status" value="1"/>
</dbReference>
<name>A0A443SAS2_9ACAR</name>
<dbReference type="SUPFAM" id="SSF56574">
    <property type="entry name" value="Serpins"/>
    <property type="match status" value="1"/>
</dbReference>
<keyword evidence="4" id="KW-0325">Glycoprotein</keyword>
<dbReference type="Proteomes" id="UP000288716">
    <property type="component" value="Unassembled WGS sequence"/>
</dbReference>
<keyword evidence="2" id="KW-0646">Protease inhibitor</keyword>
<evidence type="ECO:0000259" key="7">
    <source>
        <dbReference type="SMART" id="SM00093"/>
    </source>
</evidence>
<keyword evidence="3" id="KW-0722">Serine protease inhibitor</keyword>
<dbReference type="InterPro" id="IPR023796">
    <property type="entry name" value="Serpin_dom"/>
</dbReference>
<dbReference type="CDD" id="cd00172">
    <property type="entry name" value="serpin"/>
    <property type="match status" value="1"/>
</dbReference>
<evidence type="ECO:0000256" key="4">
    <source>
        <dbReference type="ARBA" id="ARBA00023180"/>
    </source>
</evidence>